<name>A0A2T0X5Q9_9RHOB</name>
<evidence type="ECO:0000313" key="2">
    <source>
        <dbReference type="Proteomes" id="UP000238392"/>
    </source>
</evidence>
<keyword evidence="2" id="KW-1185">Reference proteome</keyword>
<dbReference type="AlphaFoldDB" id="A0A2T0X5Q9"/>
<accession>A0A2T0X5Q9</accession>
<organism evidence="1 2">
    <name type="scientific">Donghicola tyrosinivorans</name>
    <dbReference type="NCBI Taxonomy" id="1652492"/>
    <lineage>
        <taxon>Bacteria</taxon>
        <taxon>Pseudomonadati</taxon>
        <taxon>Pseudomonadota</taxon>
        <taxon>Alphaproteobacteria</taxon>
        <taxon>Rhodobacterales</taxon>
        <taxon>Roseobacteraceae</taxon>
        <taxon>Donghicola</taxon>
    </lineage>
</organism>
<protein>
    <submittedName>
        <fullName evidence="1">Uncharacterized protein</fullName>
    </submittedName>
</protein>
<comment type="caution">
    <text evidence="1">The sequence shown here is derived from an EMBL/GenBank/DDBJ whole genome shotgun (WGS) entry which is preliminary data.</text>
</comment>
<reference evidence="1 2" key="1">
    <citation type="submission" date="2018-03" db="EMBL/GenBank/DDBJ databases">
        <title>Genomic Encyclopedia of Archaeal and Bacterial Type Strains, Phase II (KMG-II): from individual species to whole genera.</title>
        <authorList>
            <person name="Goeker M."/>
        </authorList>
    </citation>
    <scope>NUCLEOTIDE SEQUENCE [LARGE SCALE GENOMIC DNA]</scope>
    <source>
        <strain evidence="1 2">DSM 100212</strain>
    </source>
</reference>
<dbReference type="Proteomes" id="UP000238392">
    <property type="component" value="Unassembled WGS sequence"/>
</dbReference>
<sequence length="166" mass="18936">MTTVQEFDLELSFPGAQEVIHFDDSNYHASSTVQRVDFIAEYEAHYLYVEIKDPDIPGAANSAAFLEKLRSGKLVQSLAGKFRDTQFFRAAQGKNDRKVQYIVLLSMRSMEPALLLTKQEELQRAIPIRHADWADDCAASCMILNFEQWKKQFGEQSLRRISEGAT</sequence>
<evidence type="ECO:0000313" key="1">
    <source>
        <dbReference type="EMBL" id="PRY94292.1"/>
    </source>
</evidence>
<gene>
    <name evidence="1" type="ORF">CLV74_101429</name>
</gene>
<dbReference type="EMBL" id="PVTQ01000001">
    <property type="protein sequence ID" value="PRY94292.1"/>
    <property type="molecule type" value="Genomic_DNA"/>
</dbReference>
<dbReference type="OrthoDB" id="1551011at2"/>
<proteinExistence type="predicted"/>